<gene>
    <name evidence="3" type="ORF">GCM10007392_34250</name>
</gene>
<dbReference type="InterPro" id="IPR011990">
    <property type="entry name" value="TPR-like_helical_dom_sf"/>
</dbReference>
<proteinExistence type="predicted"/>
<evidence type="ECO:0000256" key="1">
    <source>
        <dbReference type="PROSITE-ProRule" id="PRU00339"/>
    </source>
</evidence>
<dbReference type="Gene3D" id="1.25.40.10">
    <property type="entry name" value="Tetratricopeptide repeat domain"/>
    <property type="match status" value="3"/>
</dbReference>
<evidence type="ECO:0000313" key="3">
    <source>
        <dbReference type="EMBL" id="GGX63769.1"/>
    </source>
</evidence>
<dbReference type="EMBL" id="BMXR01000009">
    <property type="protein sequence ID" value="GGX63769.1"/>
    <property type="molecule type" value="Genomic_DNA"/>
</dbReference>
<keyword evidence="1" id="KW-0802">TPR repeat</keyword>
<feature type="repeat" description="TPR" evidence="1">
    <location>
        <begin position="543"/>
        <end position="576"/>
    </location>
</feature>
<dbReference type="Pfam" id="PF13374">
    <property type="entry name" value="TPR_10"/>
    <property type="match status" value="1"/>
</dbReference>
<dbReference type="SMART" id="SM00028">
    <property type="entry name" value="TPR"/>
    <property type="match status" value="6"/>
</dbReference>
<feature type="region of interest" description="Disordered" evidence="2">
    <location>
        <begin position="33"/>
        <end position="61"/>
    </location>
</feature>
<protein>
    <submittedName>
        <fullName evidence="3">TPR repeat-containing protein</fullName>
    </submittedName>
</protein>
<dbReference type="Proteomes" id="UP000626148">
    <property type="component" value="Unassembled WGS sequence"/>
</dbReference>
<name>A0A918NFB8_9GAMM</name>
<dbReference type="PANTHER" id="PTHR12558">
    <property type="entry name" value="CELL DIVISION CYCLE 16,23,27"/>
    <property type="match status" value="1"/>
</dbReference>
<dbReference type="Pfam" id="PF13432">
    <property type="entry name" value="TPR_16"/>
    <property type="match status" value="2"/>
</dbReference>
<accession>A0A918NFB8</accession>
<organism evidence="3 4">
    <name type="scientific">Saccharospirillum salsuginis</name>
    <dbReference type="NCBI Taxonomy" id="418750"/>
    <lineage>
        <taxon>Bacteria</taxon>
        <taxon>Pseudomonadati</taxon>
        <taxon>Pseudomonadota</taxon>
        <taxon>Gammaproteobacteria</taxon>
        <taxon>Oceanospirillales</taxon>
        <taxon>Saccharospirillaceae</taxon>
        <taxon>Saccharospirillum</taxon>
    </lineage>
</organism>
<reference evidence="3" key="2">
    <citation type="submission" date="2020-09" db="EMBL/GenBank/DDBJ databases">
        <authorList>
            <person name="Sun Q."/>
            <person name="Kim S."/>
        </authorList>
    </citation>
    <scope>NUCLEOTIDE SEQUENCE</scope>
    <source>
        <strain evidence="3">KCTC 22169</strain>
    </source>
</reference>
<sequence length="590" mass="66577">MNVMPMMIPFQWLKTPVSVLVLSLSLAGCSAMPQEQAEQSDPVGAEPSGAVDESRAAAEPEFEREPLTGQIMYQLLLAEIATNRQEYGTAAELYSRLDQTTEDAEIARRAAALNQVVGNYERMLSHAEHWTSLSPESTEAWQALAIASLAEGRFESGEAALNRWLTLDPQADVEAALIGSEGLDETEQGRLLTMLNRLAEQHPQNSGLPFASAQLLASRQQYDEALTKVREARALRDSPRRGLLEYRILLQQDDLGEARTALEDLAAKYPQNSQVATAYAGFAYAEGDEDKTAVLESLFNRFPNEPVIVRAFARESFDNGDFDTAEALFKRLTSTTDYADEAHYFLGRINKDNAREEQAAEQFLSIEEPPFLISGLAELSELWRDERMDDLTALLERTRGRFPEQAPVLWRIEADAYRNREEYEQAFDALQEGLNTFPDNPDLLYDQAMVAGRLKRYQVLEDNLTRALEMDPDDASSLNALGYTWADLDRNLQQAREYIDRALDIRPDDPAIMDSKGWVEYRLGNLETAEEWLRKALAEFDNDEVAAHLAEVLWQQGEREEARKWLRHAFDLNPQSPTATSVQDRLGIEL</sequence>
<dbReference type="SUPFAM" id="SSF48452">
    <property type="entry name" value="TPR-like"/>
    <property type="match status" value="2"/>
</dbReference>
<keyword evidence="4" id="KW-1185">Reference proteome</keyword>
<feature type="compositionally biased region" description="Basic and acidic residues" evidence="2">
    <location>
        <begin position="52"/>
        <end position="61"/>
    </location>
</feature>
<dbReference type="PANTHER" id="PTHR12558:SF13">
    <property type="entry name" value="CELL DIVISION CYCLE PROTEIN 27 HOMOLOG"/>
    <property type="match status" value="1"/>
</dbReference>
<dbReference type="AlphaFoldDB" id="A0A918NFB8"/>
<dbReference type="PROSITE" id="PS50005">
    <property type="entry name" value="TPR"/>
    <property type="match status" value="2"/>
</dbReference>
<evidence type="ECO:0000256" key="2">
    <source>
        <dbReference type="SAM" id="MobiDB-lite"/>
    </source>
</evidence>
<dbReference type="InterPro" id="IPR019734">
    <property type="entry name" value="TPR_rpt"/>
</dbReference>
<feature type="repeat" description="TPR" evidence="1">
    <location>
        <begin position="407"/>
        <end position="440"/>
    </location>
</feature>
<evidence type="ECO:0000313" key="4">
    <source>
        <dbReference type="Proteomes" id="UP000626148"/>
    </source>
</evidence>
<reference evidence="3" key="1">
    <citation type="journal article" date="2014" name="Int. J. Syst. Evol. Microbiol.">
        <title>Complete genome sequence of Corynebacterium casei LMG S-19264T (=DSM 44701T), isolated from a smear-ripened cheese.</title>
        <authorList>
            <consortium name="US DOE Joint Genome Institute (JGI-PGF)"/>
            <person name="Walter F."/>
            <person name="Albersmeier A."/>
            <person name="Kalinowski J."/>
            <person name="Ruckert C."/>
        </authorList>
    </citation>
    <scope>NUCLEOTIDE SEQUENCE</scope>
    <source>
        <strain evidence="3">KCTC 22169</strain>
    </source>
</reference>
<comment type="caution">
    <text evidence="3">The sequence shown here is derived from an EMBL/GenBank/DDBJ whole genome shotgun (WGS) entry which is preliminary data.</text>
</comment>